<proteinExistence type="predicted"/>
<feature type="signal peptide" evidence="1">
    <location>
        <begin position="1"/>
        <end position="18"/>
    </location>
</feature>
<keyword evidence="3" id="KW-1185">Reference proteome</keyword>
<dbReference type="InterPro" id="IPR029058">
    <property type="entry name" value="AB_hydrolase_fold"/>
</dbReference>
<dbReference type="RefSeq" id="XP_033529147.1">
    <property type="nucleotide sequence ID" value="XM_033665389.1"/>
</dbReference>
<evidence type="ECO:0008006" key="4">
    <source>
        <dbReference type="Google" id="ProtNLM"/>
    </source>
</evidence>
<evidence type="ECO:0000313" key="2">
    <source>
        <dbReference type="EMBL" id="KAF2134760.1"/>
    </source>
</evidence>
<protein>
    <recommendedName>
        <fullName evidence="4">Alpha/beta-hydrolase</fullName>
    </recommendedName>
</protein>
<accession>A0A6A6ASX2</accession>
<name>A0A6A6ASX2_9PLEO</name>
<dbReference type="AlphaFoldDB" id="A0A6A6ASX2"/>
<feature type="chain" id="PRO_5025561202" description="Alpha/beta-hydrolase" evidence="1">
    <location>
        <begin position="19"/>
        <end position="389"/>
    </location>
</feature>
<dbReference type="GeneID" id="54405821"/>
<dbReference type="OrthoDB" id="190201at2759"/>
<reference evidence="2" key="1">
    <citation type="journal article" date="2020" name="Stud. Mycol.">
        <title>101 Dothideomycetes genomes: a test case for predicting lifestyles and emergence of pathogens.</title>
        <authorList>
            <person name="Haridas S."/>
            <person name="Albert R."/>
            <person name="Binder M."/>
            <person name="Bloem J."/>
            <person name="Labutti K."/>
            <person name="Salamov A."/>
            <person name="Andreopoulos B."/>
            <person name="Baker S."/>
            <person name="Barry K."/>
            <person name="Bills G."/>
            <person name="Bluhm B."/>
            <person name="Cannon C."/>
            <person name="Castanera R."/>
            <person name="Culley D."/>
            <person name="Daum C."/>
            <person name="Ezra D."/>
            <person name="Gonzalez J."/>
            <person name="Henrissat B."/>
            <person name="Kuo A."/>
            <person name="Liang C."/>
            <person name="Lipzen A."/>
            <person name="Lutzoni F."/>
            <person name="Magnuson J."/>
            <person name="Mondo S."/>
            <person name="Nolan M."/>
            <person name="Ohm R."/>
            <person name="Pangilinan J."/>
            <person name="Park H.-J."/>
            <person name="Ramirez L."/>
            <person name="Alfaro M."/>
            <person name="Sun H."/>
            <person name="Tritt A."/>
            <person name="Yoshinaga Y."/>
            <person name="Zwiers L.-H."/>
            <person name="Turgeon B."/>
            <person name="Goodwin S."/>
            <person name="Spatafora J."/>
            <person name="Crous P."/>
            <person name="Grigoriev I."/>
        </authorList>
    </citation>
    <scope>NUCLEOTIDE SEQUENCE</scope>
    <source>
        <strain evidence="2">CBS 119687</strain>
    </source>
</reference>
<evidence type="ECO:0000313" key="3">
    <source>
        <dbReference type="Proteomes" id="UP000799771"/>
    </source>
</evidence>
<dbReference type="Proteomes" id="UP000799771">
    <property type="component" value="Unassembled WGS sequence"/>
</dbReference>
<organism evidence="2 3">
    <name type="scientific">Dothidotthia symphoricarpi CBS 119687</name>
    <dbReference type="NCBI Taxonomy" id="1392245"/>
    <lineage>
        <taxon>Eukaryota</taxon>
        <taxon>Fungi</taxon>
        <taxon>Dikarya</taxon>
        <taxon>Ascomycota</taxon>
        <taxon>Pezizomycotina</taxon>
        <taxon>Dothideomycetes</taxon>
        <taxon>Pleosporomycetidae</taxon>
        <taxon>Pleosporales</taxon>
        <taxon>Dothidotthiaceae</taxon>
        <taxon>Dothidotthia</taxon>
    </lineage>
</organism>
<keyword evidence="1" id="KW-0732">Signal</keyword>
<gene>
    <name evidence="2" type="ORF">P153DRAFT_329420</name>
</gene>
<dbReference type="EMBL" id="ML977497">
    <property type="protein sequence ID" value="KAF2134760.1"/>
    <property type="molecule type" value="Genomic_DNA"/>
</dbReference>
<evidence type="ECO:0000256" key="1">
    <source>
        <dbReference type="SAM" id="SignalP"/>
    </source>
</evidence>
<dbReference type="SUPFAM" id="SSF53474">
    <property type="entry name" value="alpha/beta-Hydrolases"/>
    <property type="match status" value="1"/>
</dbReference>
<sequence length="389" mass="41904">MKNIFWSTFLLSCSTAVAQVTSSNCTAVVFTVSGTAQNRNISASIPLGTLDGLVNAFNNATLFEVSGTQTLAGTFCKPSVINANNQKLQMLFGSITANRDGWDAEGGVGTDFPEYQPERYSWVRYMNNKGYPTLAMDRLGTGRSAHPDPILVVQAPYEIALYNSLARQVRAGTTGQLPRAYNFLIYIGNSYGSNMGTGTAGADPTAYDEYVLTGYSKNVQQDFLGISLVLPLPAALVDPARFGSLPAGYLTSSSQTGRTNSFFGSKAQVDFDDTLAQLFFQRKDVVTIGQFVTLYALYYSAPEYTGRVLVLTGEQDQAYCGPGSPVIGPAGCGSLLQETGTLFPKAQYNWKSVDRVGHGIQLHIRSQTVYDIAQRFLAGESFQGGAPAK</sequence>
<dbReference type="Gene3D" id="3.40.50.1820">
    <property type="entry name" value="alpha/beta hydrolase"/>
    <property type="match status" value="1"/>
</dbReference>